<reference evidence="1 2" key="1">
    <citation type="submission" date="2008-07" db="EMBL/GenBank/DDBJ databases">
        <authorList>
            <person name="Tandeau de Marsac N."/>
            <person name="Ferriera S."/>
            <person name="Johnson J."/>
            <person name="Kravitz S."/>
            <person name="Beeson K."/>
            <person name="Sutton G."/>
            <person name="Rogers Y.-H."/>
            <person name="Friedman R."/>
            <person name="Frazier M."/>
            <person name="Venter J.C."/>
        </authorList>
    </citation>
    <scope>NUCLEOTIDE SEQUENCE [LARGE SCALE GENOMIC DNA]</scope>
    <source>
        <strain evidence="1 2">PCC 7420</strain>
    </source>
</reference>
<evidence type="ECO:0000313" key="1">
    <source>
        <dbReference type="EMBL" id="EDX73155.1"/>
    </source>
</evidence>
<accession>B4VXZ6</accession>
<dbReference type="STRING" id="118168.MC7420_4402"/>
<protein>
    <recommendedName>
        <fullName evidence="3">Fumarylacetoacetase-like C-terminal domain-containing protein</fullName>
    </recommendedName>
</protein>
<sequence length="78" mass="8722">MPNQEVLAAFNALLEHPLDVVLWLRDDLKSVGKRLRQGDLLSLGTITPLMPVESGKTIRAQYFGLTEQEAVELSVIFE</sequence>
<gene>
    <name evidence="1" type="ORF">MC7420_4402</name>
</gene>
<dbReference type="eggNOG" id="COG3971">
    <property type="taxonomic scope" value="Bacteria"/>
</dbReference>
<evidence type="ECO:0008006" key="3">
    <source>
        <dbReference type="Google" id="ProtNLM"/>
    </source>
</evidence>
<dbReference type="AlphaFoldDB" id="B4VXZ6"/>
<dbReference type="Proteomes" id="UP000003835">
    <property type="component" value="Unassembled WGS sequence"/>
</dbReference>
<name>B4VXZ6_9CYAN</name>
<dbReference type="HOGENOM" id="CLU_2615908_0_0_3"/>
<keyword evidence="2" id="KW-1185">Reference proteome</keyword>
<dbReference type="SUPFAM" id="SSF56529">
    <property type="entry name" value="FAH"/>
    <property type="match status" value="1"/>
</dbReference>
<dbReference type="Gene3D" id="3.90.850.10">
    <property type="entry name" value="Fumarylacetoacetase-like, C-terminal domain"/>
    <property type="match status" value="1"/>
</dbReference>
<dbReference type="RefSeq" id="WP_006103613.1">
    <property type="nucleotide sequence ID" value="NZ_DS989859.1"/>
</dbReference>
<dbReference type="InterPro" id="IPR036663">
    <property type="entry name" value="Fumarylacetoacetase_C_sf"/>
</dbReference>
<organism evidence="1 2">
    <name type="scientific">Coleofasciculus chthonoplastes PCC 7420</name>
    <dbReference type="NCBI Taxonomy" id="118168"/>
    <lineage>
        <taxon>Bacteria</taxon>
        <taxon>Bacillati</taxon>
        <taxon>Cyanobacteriota</taxon>
        <taxon>Cyanophyceae</taxon>
        <taxon>Coleofasciculales</taxon>
        <taxon>Coleofasciculaceae</taxon>
        <taxon>Coleofasciculus</taxon>
    </lineage>
</organism>
<proteinExistence type="predicted"/>
<evidence type="ECO:0000313" key="2">
    <source>
        <dbReference type="Proteomes" id="UP000003835"/>
    </source>
</evidence>
<dbReference type="GO" id="GO:0003824">
    <property type="term" value="F:catalytic activity"/>
    <property type="evidence" value="ECO:0007669"/>
    <property type="project" value="InterPro"/>
</dbReference>
<dbReference type="EMBL" id="DS989859">
    <property type="protein sequence ID" value="EDX73155.1"/>
    <property type="molecule type" value="Genomic_DNA"/>
</dbReference>